<evidence type="ECO:0000313" key="6">
    <source>
        <dbReference type="EMBL" id="GGH71970.1"/>
    </source>
</evidence>
<feature type="transmembrane region" description="Helical" evidence="5">
    <location>
        <begin position="6"/>
        <end position="24"/>
    </location>
</feature>
<dbReference type="InterPro" id="IPR006479">
    <property type="entry name" value="Holin"/>
</dbReference>
<gene>
    <name evidence="6" type="primary">xhlB</name>
    <name evidence="6" type="ORF">GCM10010978_08440</name>
</gene>
<keyword evidence="4 5" id="KW-0472">Membrane</keyword>
<sequence length="89" mass="10070">MDKGTIIRTAALFLALINQVLVIYGKSPLPISSELLEEVIAAVFTTVTAIIAWFKNNYVTEIGRKQREIIEQNGLAKKKNKKQAKRRKQ</sequence>
<dbReference type="Pfam" id="PF04688">
    <property type="entry name" value="Holin_SPP1"/>
    <property type="match status" value="1"/>
</dbReference>
<keyword evidence="3 5" id="KW-1133">Transmembrane helix</keyword>
<evidence type="ECO:0000256" key="2">
    <source>
        <dbReference type="ARBA" id="ARBA00022692"/>
    </source>
</evidence>
<evidence type="ECO:0000256" key="3">
    <source>
        <dbReference type="ARBA" id="ARBA00022989"/>
    </source>
</evidence>
<comment type="caution">
    <text evidence="6">The sequence shown here is derived from an EMBL/GenBank/DDBJ whole genome shotgun (WGS) entry which is preliminary data.</text>
</comment>
<accession>A0A8J2ZPY7</accession>
<keyword evidence="7" id="KW-1185">Reference proteome</keyword>
<name>A0A8J2ZPY7_9BACI</name>
<comment type="subcellular location">
    <subcellularLocation>
        <location evidence="1">Membrane</location>
    </subcellularLocation>
</comment>
<dbReference type="EMBL" id="BMEV01000011">
    <property type="protein sequence ID" value="GGH71970.1"/>
    <property type="molecule type" value="Genomic_DNA"/>
</dbReference>
<reference evidence="6" key="2">
    <citation type="submission" date="2020-09" db="EMBL/GenBank/DDBJ databases">
        <authorList>
            <person name="Sun Q."/>
            <person name="Zhou Y."/>
        </authorList>
    </citation>
    <scope>NUCLEOTIDE SEQUENCE</scope>
    <source>
        <strain evidence="6">CGMCC 1.12360</strain>
    </source>
</reference>
<evidence type="ECO:0000256" key="1">
    <source>
        <dbReference type="ARBA" id="ARBA00004370"/>
    </source>
</evidence>
<reference evidence="6" key="1">
    <citation type="journal article" date="2014" name="Int. J. Syst. Evol. Microbiol.">
        <title>Complete genome sequence of Corynebacterium casei LMG S-19264T (=DSM 44701T), isolated from a smear-ripened cheese.</title>
        <authorList>
            <consortium name="US DOE Joint Genome Institute (JGI-PGF)"/>
            <person name="Walter F."/>
            <person name="Albersmeier A."/>
            <person name="Kalinowski J."/>
            <person name="Ruckert C."/>
        </authorList>
    </citation>
    <scope>NUCLEOTIDE SEQUENCE</scope>
    <source>
        <strain evidence="6">CGMCC 1.12360</strain>
    </source>
</reference>
<dbReference type="GO" id="GO:0016020">
    <property type="term" value="C:membrane"/>
    <property type="evidence" value="ECO:0007669"/>
    <property type="project" value="UniProtKB-SubCell"/>
</dbReference>
<evidence type="ECO:0000313" key="7">
    <source>
        <dbReference type="Proteomes" id="UP000602050"/>
    </source>
</evidence>
<dbReference type="AlphaFoldDB" id="A0A8J2ZPY7"/>
<protein>
    <submittedName>
        <fullName evidence="6">Holin</fullName>
    </submittedName>
</protein>
<organism evidence="6 7">
    <name type="scientific">Compostibacillus humi</name>
    <dbReference type="NCBI Taxonomy" id="1245525"/>
    <lineage>
        <taxon>Bacteria</taxon>
        <taxon>Bacillati</taxon>
        <taxon>Bacillota</taxon>
        <taxon>Bacilli</taxon>
        <taxon>Bacillales</taxon>
        <taxon>Bacillaceae</taxon>
        <taxon>Compostibacillus</taxon>
    </lineage>
</organism>
<dbReference type="NCBIfam" id="TIGR01592">
    <property type="entry name" value="holin_SPP1"/>
    <property type="match status" value="1"/>
</dbReference>
<evidence type="ECO:0000256" key="5">
    <source>
        <dbReference type="SAM" id="Phobius"/>
    </source>
</evidence>
<feature type="transmembrane region" description="Helical" evidence="5">
    <location>
        <begin position="36"/>
        <end position="54"/>
    </location>
</feature>
<keyword evidence="2 5" id="KW-0812">Transmembrane</keyword>
<evidence type="ECO:0000256" key="4">
    <source>
        <dbReference type="ARBA" id="ARBA00023136"/>
    </source>
</evidence>
<dbReference type="Proteomes" id="UP000602050">
    <property type="component" value="Unassembled WGS sequence"/>
</dbReference>
<proteinExistence type="predicted"/>